<keyword evidence="6" id="KW-1185">Reference proteome</keyword>
<dbReference type="Pfam" id="PF00106">
    <property type="entry name" value="adh_short"/>
    <property type="match status" value="1"/>
</dbReference>
<organism evidence="5 6">
    <name type="scientific">Xylaria arbuscula</name>
    <dbReference type="NCBI Taxonomy" id="114810"/>
    <lineage>
        <taxon>Eukaryota</taxon>
        <taxon>Fungi</taxon>
        <taxon>Dikarya</taxon>
        <taxon>Ascomycota</taxon>
        <taxon>Pezizomycotina</taxon>
        <taxon>Sordariomycetes</taxon>
        <taxon>Xylariomycetidae</taxon>
        <taxon>Xylariales</taxon>
        <taxon>Xylariaceae</taxon>
        <taxon>Xylaria</taxon>
    </lineage>
</organism>
<evidence type="ECO:0000256" key="1">
    <source>
        <dbReference type="ARBA" id="ARBA00006484"/>
    </source>
</evidence>
<reference evidence="5" key="1">
    <citation type="submission" date="2022-07" db="EMBL/GenBank/DDBJ databases">
        <title>Genome Sequence of Xylaria arbuscula.</title>
        <authorList>
            <person name="Buettner E."/>
        </authorList>
    </citation>
    <scope>NUCLEOTIDE SEQUENCE</scope>
    <source>
        <strain evidence="5">VT107</strain>
    </source>
</reference>
<dbReference type="Gene3D" id="3.40.50.720">
    <property type="entry name" value="NAD(P)-binding Rossmann-like Domain"/>
    <property type="match status" value="1"/>
</dbReference>
<evidence type="ECO:0000313" key="5">
    <source>
        <dbReference type="EMBL" id="KAJ3572165.1"/>
    </source>
</evidence>
<accession>A0A9W8NE66</accession>
<gene>
    <name evidence="5" type="ORF">NPX13_g5139</name>
</gene>
<proteinExistence type="inferred from homology"/>
<name>A0A9W8NE66_9PEZI</name>
<evidence type="ECO:0000256" key="2">
    <source>
        <dbReference type="ARBA" id="ARBA00023002"/>
    </source>
</evidence>
<dbReference type="PRINTS" id="PR00080">
    <property type="entry name" value="SDRFAMILY"/>
</dbReference>
<keyword evidence="2" id="KW-0560">Oxidoreductase</keyword>
<dbReference type="InterPro" id="IPR002347">
    <property type="entry name" value="SDR_fam"/>
</dbReference>
<dbReference type="PRINTS" id="PR00081">
    <property type="entry name" value="GDHRDH"/>
</dbReference>
<dbReference type="GO" id="GO:0016491">
    <property type="term" value="F:oxidoreductase activity"/>
    <property type="evidence" value="ECO:0007669"/>
    <property type="project" value="UniProtKB-KW"/>
</dbReference>
<dbReference type="InterPro" id="IPR057326">
    <property type="entry name" value="KR_dom"/>
</dbReference>
<dbReference type="PANTHER" id="PTHR43976:SF16">
    <property type="entry name" value="SHORT-CHAIN DEHYDROGENASE_REDUCTASE FAMILY PROTEIN"/>
    <property type="match status" value="1"/>
</dbReference>
<dbReference type="InterPro" id="IPR051911">
    <property type="entry name" value="SDR_oxidoreductase"/>
</dbReference>
<dbReference type="EMBL" id="JANPWZ010000787">
    <property type="protein sequence ID" value="KAJ3572165.1"/>
    <property type="molecule type" value="Genomic_DNA"/>
</dbReference>
<evidence type="ECO:0000259" key="4">
    <source>
        <dbReference type="SMART" id="SM00822"/>
    </source>
</evidence>
<evidence type="ECO:0000313" key="6">
    <source>
        <dbReference type="Proteomes" id="UP001148614"/>
    </source>
</evidence>
<feature type="domain" description="Ketoreductase" evidence="4">
    <location>
        <begin position="15"/>
        <end position="198"/>
    </location>
</feature>
<evidence type="ECO:0000256" key="3">
    <source>
        <dbReference type="RuleBase" id="RU000363"/>
    </source>
</evidence>
<protein>
    <recommendedName>
        <fullName evidence="4">Ketoreductase domain-containing protein</fullName>
    </recommendedName>
</protein>
<dbReference type="SUPFAM" id="SSF51735">
    <property type="entry name" value="NAD(P)-binding Rossmann-fold domains"/>
    <property type="match status" value="1"/>
</dbReference>
<sequence length="248" mass="26891">MNPVNTKPYQLPADALWLVTGCSSGIGRAIAELIASKPGQRLIATARNISSLSYLPDDDKTILKLTLDVTSSASVEGAFKAAADHFKEFRIDVVVNNAGYELASDTEAATEQEMHDQLETNFFGVVRVATRAAKFMRSRGGIIFNMSSLAGVAGFPGYSFYHASKFAVEGWSESFAREWHPDWNMNMCIVEPGGIKTEFEHGSKKYTGIHEDYDGADMPARQLTAWVKKALSSAQGGGVMPSAVAEVL</sequence>
<dbReference type="AlphaFoldDB" id="A0A9W8NE66"/>
<comment type="caution">
    <text evidence="5">The sequence shown here is derived from an EMBL/GenBank/DDBJ whole genome shotgun (WGS) entry which is preliminary data.</text>
</comment>
<dbReference type="InterPro" id="IPR036291">
    <property type="entry name" value="NAD(P)-bd_dom_sf"/>
</dbReference>
<dbReference type="PANTHER" id="PTHR43976">
    <property type="entry name" value="SHORT CHAIN DEHYDROGENASE"/>
    <property type="match status" value="1"/>
</dbReference>
<dbReference type="SMART" id="SM00822">
    <property type="entry name" value="PKS_KR"/>
    <property type="match status" value="1"/>
</dbReference>
<dbReference type="VEuPathDB" id="FungiDB:F4678DRAFT_410698"/>
<comment type="similarity">
    <text evidence="1 3">Belongs to the short-chain dehydrogenases/reductases (SDR) family.</text>
</comment>
<dbReference type="Proteomes" id="UP001148614">
    <property type="component" value="Unassembled WGS sequence"/>
</dbReference>